<feature type="region of interest" description="Disordered" evidence="1">
    <location>
        <begin position="58"/>
        <end position="120"/>
    </location>
</feature>
<keyword evidence="3" id="KW-1185">Reference proteome</keyword>
<dbReference type="AlphaFoldDB" id="A0A1B8G788"/>
<sequence length="276" mass="30536">MPTFLIHGFRWYRISIRQYVATYDVEEASPDWIVTPASSHALLNSLYSLHDFIPPCQQPTSTSLSSSSTSTLTPPPSHSPIRATTAPAPAPRDTSLSPPRPLLLPRSANGAAAASPPPPLSPAERAFNAWSPVKLLEQHDILNPAISEPYAFVGDALVRISLSADIGAEIEAYESRQGCRREGASVGELRRLDREEGWIGKLAGHLEPKERVGWFVVVCGDEERSFGRGGGEREEREEVIEAAVVRKERRGFRRFFGGREREDEGEVRRISKSRRG</sequence>
<feature type="compositionally biased region" description="Low complexity" evidence="1">
    <location>
        <begin position="79"/>
        <end position="114"/>
    </location>
</feature>
<dbReference type="GeneID" id="28843630"/>
<protein>
    <submittedName>
        <fullName evidence="2">Uncharacterized protein</fullName>
    </submittedName>
</protein>
<dbReference type="EMBL" id="KV460282">
    <property type="protein sequence ID" value="OBT91690.1"/>
    <property type="molecule type" value="Genomic_DNA"/>
</dbReference>
<feature type="compositionally biased region" description="Low complexity" evidence="1">
    <location>
        <begin position="59"/>
        <end position="72"/>
    </location>
</feature>
<proteinExistence type="predicted"/>
<evidence type="ECO:0000313" key="2">
    <source>
        <dbReference type="EMBL" id="OBT91690.1"/>
    </source>
</evidence>
<organism evidence="2 3">
    <name type="scientific">Pseudogymnoascus verrucosus</name>
    <dbReference type="NCBI Taxonomy" id="342668"/>
    <lineage>
        <taxon>Eukaryota</taxon>
        <taxon>Fungi</taxon>
        <taxon>Dikarya</taxon>
        <taxon>Ascomycota</taxon>
        <taxon>Pezizomycotina</taxon>
        <taxon>Leotiomycetes</taxon>
        <taxon>Thelebolales</taxon>
        <taxon>Thelebolaceae</taxon>
        <taxon>Pseudogymnoascus</taxon>
    </lineage>
</organism>
<evidence type="ECO:0000256" key="1">
    <source>
        <dbReference type="SAM" id="MobiDB-lite"/>
    </source>
</evidence>
<gene>
    <name evidence="2" type="ORF">VE01_10244</name>
</gene>
<dbReference type="Proteomes" id="UP000091956">
    <property type="component" value="Unassembled WGS sequence"/>
</dbReference>
<evidence type="ECO:0000313" key="3">
    <source>
        <dbReference type="Proteomes" id="UP000091956"/>
    </source>
</evidence>
<reference evidence="3" key="2">
    <citation type="journal article" date="2018" name="Nat. Commun.">
        <title>Extreme sensitivity to ultraviolet light in the fungal pathogen causing white-nose syndrome of bats.</title>
        <authorList>
            <person name="Palmer J.M."/>
            <person name="Drees K.P."/>
            <person name="Foster J.T."/>
            <person name="Lindner D.L."/>
        </authorList>
    </citation>
    <scope>NUCLEOTIDE SEQUENCE [LARGE SCALE GENOMIC DNA]</scope>
    <source>
        <strain evidence="3">UAMH 10579</strain>
    </source>
</reference>
<dbReference type="RefSeq" id="XP_018125423.1">
    <property type="nucleotide sequence ID" value="XM_018279647.2"/>
</dbReference>
<reference evidence="2 3" key="1">
    <citation type="submission" date="2016-03" db="EMBL/GenBank/DDBJ databases">
        <title>Comparative genomics of Pseudogymnoascus destructans, the fungus causing white-nose syndrome of bats.</title>
        <authorList>
            <person name="Palmer J.M."/>
            <person name="Drees K.P."/>
            <person name="Foster J.T."/>
            <person name="Lindner D.L."/>
        </authorList>
    </citation>
    <scope>NUCLEOTIDE SEQUENCE [LARGE SCALE GENOMIC DNA]</scope>
    <source>
        <strain evidence="2 3">UAMH 10579</strain>
    </source>
</reference>
<accession>A0A1B8G788</accession>
<dbReference type="OrthoDB" id="371463at2759"/>
<name>A0A1B8G788_9PEZI</name>